<protein>
    <recommendedName>
        <fullName evidence="3">ESAT-6-like protein</fullName>
    </recommendedName>
</protein>
<proteinExistence type="predicted"/>
<reference evidence="1" key="1">
    <citation type="journal article" date="2014" name="Int. J. Syst. Evol. Microbiol.">
        <title>Complete genome sequence of Corynebacterium casei LMG S-19264T (=DSM 44701T), isolated from a smear-ripened cheese.</title>
        <authorList>
            <consortium name="US DOE Joint Genome Institute (JGI-PGF)"/>
            <person name="Walter F."/>
            <person name="Albersmeier A."/>
            <person name="Kalinowski J."/>
            <person name="Ruckert C."/>
        </authorList>
    </citation>
    <scope>NUCLEOTIDE SEQUENCE</scope>
    <source>
        <strain evidence="1">CGMCC 1.12408</strain>
    </source>
</reference>
<keyword evidence="2" id="KW-1185">Reference proteome</keyword>
<evidence type="ECO:0008006" key="3">
    <source>
        <dbReference type="Google" id="ProtNLM"/>
    </source>
</evidence>
<gene>
    <name evidence="1" type="ORF">GCM10008025_23870</name>
</gene>
<dbReference type="EMBL" id="BMEY01000011">
    <property type="protein sequence ID" value="GGA79687.1"/>
    <property type="molecule type" value="Genomic_DNA"/>
</dbReference>
<comment type="caution">
    <text evidence="1">The sequence shown here is derived from an EMBL/GenBank/DDBJ whole genome shotgun (WGS) entry which is preliminary data.</text>
</comment>
<dbReference type="Gene3D" id="1.10.287.1060">
    <property type="entry name" value="ESAT-6-like"/>
    <property type="match status" value="1"/>
</dbReference>
<name>A0A916WA15_9BACI</name>
<dbReference type="RefSeq" id="WP_188384892.1">
    <property type="nucleotide sequence ID" value="NZ_BMEY01000011.1"/>
</dbReference>
<accession>A0A916WA15</accession>
<sequence length="106" mass="11931">MALSYEGNTDLAFDTDALRQYGKQYGKIAGELKSMSKKLDNLLTELKNSGWTTPAGELFHQMADTNWGENIEKYADLLETLQDVLISAASEYDNLVENHIEQTKVK</sequence>
<dbReference type="AlphaFoldDB" id="A0A916WA15"/>
<dbReference type="Proteomes" id="UP000613512">
    <property type="component" value="Unassembled WGS sequence"/>
</dbReference>
<evidence type="ECO:0000313" key="1">
    <source>
        <dbReference type="EMBL" id="GGA79687.1"/>
    </source>
</evidence>
<evidence type="ECO:0000313" key="2">
    <source>
        <dbReference type="Proteomes" id="UP000613512"/>
    </source>
</evidence>
<reference evidence="1" key="2">
    <citation type="submission" date="2020-09" db="EMBL/GenBank/DDBJ databases">
        <authorList>
            <person name="Sun Q."/>
            <person name="Zhou Y."/>
        </authorList>
    </citation>
    <scope>NUCLEOTIDE SEQUENCE</scope>
    <source>
        <strain evidence="1">CGMCC 1.12408</strain>
    </source>
</reference>
<dbReference type="Pfam" id="PF06013">
    <property type="entry name" value="WXG100"/>
    <property type="match status" value="1"/>
</dbReference>
<dbReference type="InterPro" id="IPR036689">
    <property type="entry name" value="ESAT-6-like_sf"/>
</dbReference>
<organism evidence="1 2">
    <name type="scientific">Ornithinibacillus halotolerans</name>
    <dbReference type="NCBI Taxonomy" id="1274357"/>
    <lineage>
        <taxon>Bacteria</taxon>
        <taxon>Bacillati</taxon>
        <taxon>Bacillota</taxon>
        <taxon>Bacilli</taxon>
        <taxon>Bacillales</taxon>
        <taxon>Bacillaceae</taxon>
        <taxon>Ornithinibacillus</taxon>
    </lineage>
</organism>
<dbReference type="SUPFAM" id="SSF140453">
    <property type="entry name" value="EsxAB dimer-like"/>
    <property type="match status" value="1"/>
</dbReference>
<dbReference type="InterPro" id="IPR010310">
    <property type="entry name" value="T7SS_ESAT-6-like"/>
</dbReference>